<sequence>MSRVTRSQVKMNSNCHAIRKANKIISMAKGVSPLQLQNVSLTDAKDLSNKINTPFVKVMGFLTPSPTSKLIIERKLDVVSLIPDEISLIPDKISLVPDEISISPGQTTNSSNNETTRSRNILTPAKIDKTTATTTTTTSVNNATSGLEILNESPDHKKPLQFTLKQEIKDLEKFTRSNYAHKEYLERTDLLDIINNATHVNDSKSKKEIDNDVTDIKTCNGSITTTTTMAIEVITDKDHKATITKPRKCLSPLPTLSSTTAPSQIKTTTQKEKCKLSTFTLKQIEATTHHSSQITGPAKDLITKDPPKKCRAESQNGTSINITNPTKVHQLTFNQEIEDLIDLMGSNYAFNEYLEGMDLLDTIDNDTNTNDSNSNKKDSDNDKTNEDYNSIFSTPPKCTLPLSQSFPTTTSPPETTCLPLANIKLSTNNSNPTKVTTYHSSQIPGPSKDLILKDLIYDSPKKRGTENDSSTDTQMLEPTVNKKLTKIKVTSNPSTTTNKGKTPLSDTFKAKRYKQVGVEAPKTNDNQHESQGKPKFNDETLKHLQQQQQQYPKQIPQKITEEKKVNPRQGDHPNNINQKKTTNTTKKNHYHSKDHTIFINSSSSKLFNISSRSIANTLSKAHNGKYQIVRPKTNYIIVKCSTMVQVAKFMELEKIGEVNIQVTRHQSLGKDSSKVNTANASIPKGTEQKSKPEAISYSQNKKVEEGIRVNQEQKAPNNSTGIRKIIQLHPKYNYLTNKEITEELKYQGAMISKAYRMKSNHEHTSNKILLEFTEKAPLLVQFDGYIQIIMDYKNQVRFCSKCKAWGHYTRNCKNKMRCGNCGGRHNDNCTFIGLKCANCRGPHNPKDNECSYYIKEKETIKLMDEQHLSYHEAKQQTLTNRSKTNKNHHLIKTEPTQQPTQQNQGESKQTPERNPNPSHQTKNKADIERMITEAREEAKTQASEHPNNSPGKLSSPNCRKINTCIGSNRDSKLNNASNMEIHTSNTNNREKHILIDSKSLSNLPKHEIEYFPSITILKYIRDLIDGILLISYDDVIPSIPYFKLLTEVLEKHLEKRNS</sequence>
<proteinExistence type="predicted"/>
<evidence type="ECO:0000256" key="1">
    <source>
        <dbReference type="SAM" id="MobiDB-lite"/>
    </source>
</evidence>
<feature type="compositionally biased region" description="Basic and acidic residues" evidence="1">
    <location>
        <begin position="374"/>
        <end position="386"/>
    </location>
</feature>
<feature type="compositionally biased region" description="Basic and acidic residues" evidence="1">
    <location>
        <begin position="923"/>
        <end position="939"/>
    </location>
</feature>
<feature type="compositionally biased region" description="Polar residues" evidence="1">
    <location>
        <begin position="488"/>
        <end position="500"/>
    </location>
</feature>
<evidence type="ECO:0000313" key="3">
    <source>
        <dbReference type="Proteomes" id="UP001634394"/>
    </source>
</evidence>
<accession>A0ABD3UCD6</accession>
<feature type="compositionally biased region" description="Polar residues" evidence="1">
    <location>
        <begin position="467"/>
        <end position="476"/>
    </location>
</feature>
<evidence type="ECO:0008006" key="4">
    <source>
        <dbReference type="Google" id="ProtNLM"/>
    </source>
</evidence>
<feature type="compositionally biased region" description="Polar residues" evidence="1">
    <location>
        <begin position="671"/>
        <end position="680"/>
    </location>
</feature>
<dbReference type="AlphaFoldDB" id="A0ABD3UCD6"/>
<comment type="caution">
    <text evidence="2">The sequence shown here is derived from an EMBL/GenBank/DDBJ whole genome shotgun (WGS) entry which is preliminary data.</text>
</comment>
<feature type="compositionally biased region" description="Polar residues" evidence="1">
    <location>
        <begin position="940"/>
        <end position="957"/>
    </location>
</feature>
<feature type="region of interest" description="Disordered" evidence="1">
    <location>
        <begin position="671"/>
        <end position="694"/>
    </location>
</feature>
<feature type="region of interest" description="Disordered" evidence="1">
    <location>
        <begin position="365"/>
        <end position="396"/>
    </location>
</feature>
<dbReference type="EMBL" id="JBJQND010000016">
    <property type="protein sequence ID" value="KAL3847174.1"/>
    <property type="molecule type" value="Genomic_DNA"/>
</dbReference>
<feature type="region of interest" description="Disordered" evidence="1">
    <location>
        <begin position="891"/>
        <end position="957"/>
    </location>
</feature>
<feature type="compositionally biased region" description="Low complexity" evidence="1">
    <location>
        <begin position="574"/>
        <end position="585"/>
    </location>
</feature>
<protein>
    <recommendedName>
        <fullName evidence="4">CCHC-type domain-containing protein</fullName>
    </recommendedName>
</protein>
<reference evidence="2 3" key="1">
    <citation type="submission" date="2024-11" db="EMBL/GenBank/DDBJ databases">
        <title>Chromosome-level genome assembly of the freshwater bivalve Anodonta woodiana.</title>
        <authorList>
            <person name="Chen X."/>
        </authorList>
    </citation>
    <scope>NUCLEOTIDE SEQUENCE [LARGE SCALE GENOMIC DNA]</scope>
    <source>
        <strain evidence="2">MN2024</strain>
        <tissue evidence="2">Gills</tissue>
    </source>
</reference>
<keyword evidence="3" id="KW-1185">Reference proteome</keyword>
<feature type="region of interest" description="Disordered" evidence="1">
    <location>
        <begin position="460"/>
        <end position="509"/>
    </location>
</feature>
<feature type="region of interest" description="Disordered" evidence="1">
    <location>
        <begin position="290"/>
        <end position="318"/>
    </location>
</feature>
<feature type="compositionally biased region" description="Low complexity" evidence="1">
    <location>
        <begin position="895"/>
        <end position="904"/>
    </location>
</feature>
<gene>
    <name evidence="2" type="ORF">ACJMK2_018098</name>
</gene>
<name>A0ABD3UCD6_SINWO</name>
<feature type="compositionally biased region" description="Polar residues" evidence="1">
    <location>
        <begin position="905"/>
        <end position="920"/>
    </location>
</feature>
<feature type="compositionally biased region" description="Basic and acidic residues" evidence="1">
    <location>
        <begin position="301"/>
        <end position="312"/>
    </location>
</feature>
<evidence type="ECO:0000313" key="2">
    <source>
        <dbReference type="EMBL" id="KAL3847174.1"/>
    </source>
</evidence>
<dbReference type="Proteomes" id="UP001634394">
    <property type="component" value="Unassembled WGS sequence"/>
</dbReference>
<organism evidence="2 3">
    <name type="scientific">Sinanodonta woodiana</name>
    <name type="common">Chinese pond mussel</name>
    <name type="synonym">Anodonta woodiana</name>
    <dbReference type="NCBI Taxonomy" id="1069815"/>
    <lineage>
        <taxon>Eukaryota</taxon>
        <taxon>Metazoa</taxon>
        <taxon>Spiralia</taxon>
        <taxon>Lophotrochozoa</taxon>
        <taxon>Mollusca</taxon>
        <taxon>Bivalvia</taxon>
        <taxon>Autobranchia</taxon>
        <taxon>Heteroconchia</taxon>
        <taxon>Palaeoheterodonta</taxon>
        <taxon>Unionida</taxon>
        <taxon>Unionoidea</taxon>
        <taxon>Unionidae</taxon>
        <taxon>Unioninae</taxon>
        <taxon>Sinanodonta</taxon>
    </lineage>
</organism>
<feature type="region of interest" description="Disordered" evidence="1">
    <location>
        <begin position="564"/>
        <end position="589"/>
    </location>
</feature>